<evidence type="ECO:0000313" key="17">
    <source>
        <dbReference type="Proteomes" id="UP001203297"/>
    </source>
</evidence>
<evidence type="ECO:0000256" key="6">
    <source>
        <dbReference type="ARBA" id="ARBA00022525"/>
    </source>
</evidence>
<accession>A0AAD4QGN3</accession>
<feature type="domain" description="Plastocyanin-like" evidence="13">
    <location>
        <begin position="183"/>
        <end position="312"/>
    </location>
</feature>
<evidence type="ECO:0000256" key="8">
    <source>
        <dbReference type="ARBA" id="ARBA00023002"/>
    </source>
</evidence>
<dbReference type="GO" id="GO:0052716">
    <property type="term" value="F:hydroquinone:oxygen oxidoreductase activity"/>
    <property type="evidence" value="ECO:0007669"/>
    <property type="project" value="UniProtKB-EC"/>
</dbReference>
<dbReference type="AlphaFoldDB" id="A0AAD4QGN3"/>
<evidence type="ECO:0000313" key="16">
    <source>
        <dbReference type="EMBL" id="KAI0293710.1"/>
    </source>
</evidence>
<evidence type="ECO:0000259" key="15">
    <source>
        <dbReference type="Pfam" id="PF07732"/>
    </source>
</evidence>
<dbReference type="FunFam" id="2.60.40.420:FF:000045">
    <property type="entry name" value="Laccase 2"/>
    <property type="match status" value="1"/>
</dbReference>
<dbReference type="InterPro" id="IPR011706">
    <property type="entry name" value="Cu-oxidase_C"/>
</dbReference>
<comment type="catalytic activity">
    <reaction evidence="1">
        <text>4 hydroquinone + O2 = 4 benzosemiquinone + 2 H2O</text>
        <dbReference type="Rhea" id="RHEA:11276"/>
        <dbReference type="ChEBI" id="CHEBI:15377"/>
        <dbReference type="ChEBI" id="CHEBI:15379"/>
        <dbReference type="ChEBI" id="CHEBI:17594"/>
        <dbReference type="ChEBI" id="CHEBI:17977"/>
        <dbReference type="EC" id="1.10.3.2"/>
    </reaction>
</comment>
<dbReference type="SUPFAM" id="SSF49503">
    <property type="entry name" value="Cupredoxins"/>
    <property type="match status" value="3"/>
</dbReference>
<evidence type="ECO:0000256" key="2">
    <source>
        <dbReference type="ARBA" id="ARBA00001935"/>
    </source>
</evidence>
<keyword evidence="7" id="KW-0479">Metal-binding</keyword>
<protein>
    <recommendedName>
        <fullName evidence="5">laccase</fullName>
        <ecNumber evidence="5">1.10.3.2</ecNumber>
    </recommendedName>
</protein>
<evidence type="ECO:0000256" key="9">
    <source>
        <dbReference type="ARBA" id="ARBA00023008"/>
    </source>
</evidence>
<keyword evidence="10" id="KW-1015">Disulfide bond</keyword>
<keyword evidence="12" id="KW-0732">Signal</keyword>
<dbReference type="Gene3D" id="2.60.40.420">
    <property type="entry name" value="Cupredoxins - blue copper proteins"/>
    <property type="match status" value="3"/>
</dbReference>
<dbReference type="PANTHER" id="PTHR11709">
    <property type="entry name" value="MULTI-COPPER OXIDASE"/>
    <property type="match status" value="1"/>
</dbReference>
<dbReference type="Proteomes" id="UP001203297">
    <property type="component" value="Unassembled WGS sequence"/>
</dbReference>
<feature type="signal peptide" evidence="12">
    <location>
        <begin position="1"/>
        <end position="20"/>
    </location>
</feature>
<evidence type="ECO:0000256" key="7">
    <source>
        <dbReference type="ARBA" id="ARBA00022723"/>
    </source>
</evidence>
<evidence type="ECO:0000256" key="10">
    <source>
        <dbReference type="ARBA" id="ARBA00023157"/>
    </source>
</evidence>
<dbReference type="Pfam" id="PF00394">
    <property type="entry name" value="Cu-oxidase"/>
    <property type="match status" value="1"/>
</dbReference>
<dbReference type="Pfam" id="PF07732">
    <property type="entry name" value="Cu-oxidase_3"/>
    <property type="match status" value="1"/>
</dbReference>
<dbReference type="InterPro" id="IPR001117">
    <property type="entry name" value="Cu-oxidase_2nd"/>
</dbReference>
<keyword evidence="17" id="KW-1185">Reference proteome</keyword>
<comment type="caution">
    <text evidence="16">The sequence shown here is derived from an EMBL/GenBank/DDBJ whole genome shotgun (WGS) entry which is preliminary data.</text>
</comment>
<feature type="domain" description="Plastocyanin-like" evidence="14">
    <location>
        <begin position="397"/>
        <end position="496"/>
    </location>
</feature>
<keyword evidence="11" id="KW-0325">Glycoprotein</keyword>
<feature type="domain" description="Plastocyanin-like" evidence="15">
    <location>
        <begin position="39"/>
        <end position="149"/>
    </location>
</feature>
<dbReference type="GO" id="GO:0005507">
    <property type="term" value="F:copper ion binding"/>
    <property type="evidence" value="ECO:0007669"/>
    <property type="project" value="InterPro"/>
</dbReference>
<dbReference type="InterPro" id="IPR008972">
    <property type="entry name" value="Cupredoxin"/>
</dbReference>
<dbReference type="EC" id="1.10.3.2" evidence="5"/>
<evidence type="ECO:0000256" key="1">
    <source>
        <dbReference type="ARBA" id="ARBA00000349"/>
    </source>
</evidence>
<dbReference type="Pfam" id="PF07731">
    <property type="entry name" value="Cu-oxidase_2"/>
    <property type="match status" value="1"/>
</dbReference>
<evidence type="ECO:0000256" key="11">
    <source>
        <dbReference type="ARBA" id="ARBA00023180"/>
    </source>
</evidence>
<feature type="chain" id="PRO_5042223150" description="laccase" evidence="12">
    <location>
        <begin position="21"/>
        <end position="533"/>
    </location>
</feature>
<organism evidence="16 17">
    <name type="scientific">Multifurca ochricompacta</name>
    <dbReference type="NCBI Taxonomy" id="376703"/>
    <lineage>
        <taxon>Eukaryota</taxon>
        <taxon>Fungi</taxon>
        <taxon>Dikarya</taxon>
        <taxon>Basidiomycota</taxon>
        <taxon>Agaricomycotina</taxon>
        <taxon>Agaricomycetes</taxon>
        <taxon>Russulales</taxon>
        <taxon>Russulaceae</taxon>
        <taxon>Multifurca</taxon>
    </lineage>
</organism>
<dbReference type="InterPro" id="IPR045087">
    <property type="entry name" value="Cu-oxidase_fam"/>
</dbReference>
<keyword evidence="6" id="KW-0964">Secreted</keyword>
<keyword evidence="8" id="KW-0560">Oxidoreductase</keyword>
<gene>
    <name evidence="16" type="ORF">B0F90DRAFT_1811781</name>
</gene>
<dbReference type="PANTHER" id="PTHR11709:SF394">
    <property type="entry name" value="FI03373P-RELATED"/>
    <property type="match status" value="1"/>
</dbReference>
<dbReference type="InterPro" id="IPR011707">
    <property type="entry name" value="Cu-oxidase-like_N"/>
</dbReference>
<keyword evidence="9" id="KW-0186">Copper</keyword>
<sequence length="533" mass="57637">MSQLRSLFLLLVAISGGVSAAIGPGATLPIVNKNIALMGLLVRDATLAGGTFPGPVIQGKKGSEFKINVVDQLTDTSMDLATSIHWHGLFQRHTNYVDGPAFVTQCPLVPKEKFLYDFKTLDQAVPPFSYFARFRSADSVSASGNILVSQSFQNQYCDGLRGALVIYDDKDPQRGLYDIDNEHTIITLADWYHYLSTNAPHSFNSTLINGKGNYPANVSLAVVNVQKGKRYRLRVVSIFSIDNHQLTVIEADGIDVRPLVVDSLEIFAGQRYSVVLNANQPVANYWIRSLPHALGRDFSNLNNLAVLHYAGAHKAHPTVDPTVNIPTSKLPLVETNLHSLKPSNSARKHIPGGADININLNVVLVSFGLWSLSTFADSRGQNNAHTAFLVNGVAFEPPTVPVLLQILSGAKNASDLLPAGSIYGLEANKSVELTIPGGAIGGPVTSCSLARHSFSVVRSAGNSSYNFDNPVVRDVVSIGNASDEVTIRFFTDNPGPCGFAVVFAEDVPECRHRTSRRDLCPTYNAFINSTGHT</sequence>
<dbReference type="CDD" id="cd13903">
    <property type="entry name" value="CuRO_3_Tv-LCC_like"/>
    <property type="match status" value="1"/>
</dbReference>
<dbReference type="GO" id="GO:0005576">
    <property type="term" value="C:extracellular region"/>
    <property type="evidence" value="ECO:0007669"/>
    <property type="project" value="UniProtKB-SubCell"/>
</dbReference>
<dbReference type="EMBL" id="WTXG01000089">
    <property type="protein sequence ID" value="KAI0293710.1"/>
    <property type="molecule type" value="Genomic_DNA"/>
</dbReference>
<evidence type="ECO:0000256" key="5">
    <source>
        <dbReference type="ARBA" id="ARBA00012297"/>
    </source>
</evidence>
<evidence type="ECO:0000259" key="14">
    <source>
        <dbReference type="Pfam" id="PF07731"/>
    </source>
</evidence>
<comment type="cofactor">
    <cofactor evidence="2">
        <name>Cu cation</name>
        <dbReference type="ChEBI" id="CHEBI:23378"/>
    </cofactor>
</comment>
<evidence type="ECO:0000256" key="12">
    <source>
        <dbReference type="SAM" id="SignalP"/>
    </source>
</evidence>
<proteinExistence type="inferred from homology"/>
<evidence type="ECO:0000259" key="13">
    <source>
        <dbReference type="Pfam" id="PF00394"/>
    </source>
</evidence>
<evidence type="ECO:0000256" key="4">
    <source>
        <dbReference type="ARBA" id="ARBA00010609"/>
    </source>
</evidence>
<evidence type="ECO:0000256" key="3">
    <source>
        <dbReference type="ARBA" id="ARBA00004613"/>
    </source>
</evidence>
<comment type="similarity">
    <text evidence="4">Belongs to the multicopper oxidase family.</text>
</comment>
<reference evidence="16" key="1">
    <citation type="journal article" date="2022" name="New Phytol.">
        <title>Evolutionary transition to the ectomycorrhizal habit in the genomes of a hyperdiverse lineage of mushroom-forming fungi.</title>
        <authorList>
            <person name="Looney B."/>
            <person name="Miyauchi S."/>
            <person name="Morin E."/>
            <person name="Drula E."/>
            <person name="Courty P.E."/>
            <person name="Kohler A."/>
            <person name="Kuo A."/>
            <person name="LaButti K."/>
            <person name="Pangilinan J."/>
            <person name="Lipzen A."/>
            <person name="Riley R."/>
            <person name="Andreopoulos W."/>
            <person name="He G."/>
            <person name="Johnson J."/>
            <person name="Nolan M."/>
            <person name="Tritt A."/>
            <person name="Barry K.W."/>
            <person name="Grigoriev I.V."/>
            <person name="Nagy L.G."/>
            <person name="Hibbett D."/>
            <person name="Henrissat B."/>
            <person name="Matheny P.B."/>
            <person name="Labbe J."/>
            <person name="Martin F.M."/>
        </authorList>
    </citation>
    <scope>NUCLEOTIDE SEQUENCE</scope>
    <source>
        <strain evidence="16">BPL690</strain>
    </source>
</reference>
<comment type="subcellular location">
    <subcellularLocation>
        <location evidence="3">Secreted</location>
    </subcellularLocation>
</comment>
<name>A0AAD4QGN3_9AGAM</name>